<feature type="compositionally biased region" description="Polar residues" evidence="1">
    <location>
        <begin position="55"/>
        <end position="70"/>
    </location>
</feature>
<evidence type="ECO:0000313" key="4">
    <source>
        <dbReference type="Proteomes" id="UP000215127"/>
    </source>
</evidence>
<dbReference type="AlphaFoldDB" id="A0A1X7RPE1"/>
<organism evidence="3 4">
    <name type="scientific">Zymoseptoria tritici (strain ST99CH_3D7)</name>
    <dbReference type="NCBI Taxonomy" id="1276538"/>
    <lineage>
        <taxon>Eukaryota</taxon>
        <taxon>Fungi</taxon>
        <taxon>Dikarya</taxon>
        <taxon>Ascomycota</taxon>
        <taxon>Pezizomycotina</taxon>
        <taxon>Dothideomycetes</taxon>
        <taxon>Dothideomycetidae</taxon>
        <taxon>Mycosphaerellales</taxon>
        <taxon>Mycosphaerellaceae</taxon>
        <taxon>Zymoseptoria</taxon>
    </lineage>
</organism>
<feature type="region of interest" description="Disordered" evidence="1">
    <location>
        <begin position="30"/>
        <end position="313"/>
    </location>
</feature>
<reference evidence="3 4" key="1">
    <citation type="submission" date="2016-06" db="EMBL/GenBank/DDBJ databases">
        <authorList>
            <person name="Kjaerup R.B."/>
            <person name="Dalgaard T.S."/>
            <person name="Juul-Madsen H.R."/>
        </authorList>
    </citation>
    <scope>NUCLEOTIDE SEQUENCE [LARGE SCALE GENOMIC DNA]</scope>
</reference>
<keyword evidence="2" id="KW-0732">Signal</keyword>
<protein>
    <recommendedName>
        <fullName evidence="5">Rhodopsin</fullName>
    </recommendedName>
</protein>
<feature type="compositionally biased region" description="Low complexity" evidence="1">
    <location>
        <begin position="200"/>
        <end position="211"/>
    </location>
</feature>
<dbReference type="STRING" id="1276538.A0A1X7RPE1"/>
<feature type="chain" id="PRO_5011987694" description="Rhodopsin" evidence="2">
    <location>
        <begin position="20"/>
        <end position="313"/>
    </location>
</feature>
<sequence>MHSLMQKAIILAALGMATAAPLALPDGPTGYGGIPGTGSVAPNAQNGGSAGGKDNSGTTSWMPSTDTNSGVPKDVSGLGPEVEGGDKPEPLDLQPNSPIPKGYNTPETQDYKPDTNSGAPKDISGLGPEVEGGDTTPSPKGDEKPKPENGMPQNGGSTGGDTTPMPEGQIPKPEDVTGNGGVPSYAYPKGHNADTPGLPPQIQGGQGDIPSFPFPPNPQGGNGGLPSYAYPKGHNADTPGLPPQIQGGQGDIPSFPFPPNPQGGNGGLPSYAYPKGHNADTPGLPPQIQGGKEGSGIPPTTMPGGYGKPPSEQ</sequence>
<evidence type="ECO:0008006" key="5">
    <source>
        <dbReference type="Google" id="ProtNLM"/>
    </source>
</evidence>
<accession>A0A1X7RPE1</accession>
<evidence type="ECO:0000256" key="1">
    <source>
        <dbReference type="SAM" id="MobiDB-lite"/>
    </source>
</evidence>
<evidence type="ECO:0000256" key="2">
    <source>
        <dbReference type="SAM" id="SignalP"/>
    </source>
</evidence>
<feature type="compositionally biased region" description="Low complexity" evidence="1">
    <location>
        <begin position="243"/>
        <end position="254"/>
    </location>
</feature>
<evidence type="ECO:0000313" key="3">
    <source>
        <dbReference type="EMBL" id="SMQ49312.1"/>
    </source>
</evidence>
<proteinExistence type="predicted"/>
<gene>
    <name evidence="3" type="ORF">ZT3D7_G4463</name>
</gene>
<keyword evidence="4" id="KW-1185">Reference proteome</keyword>
<dbReference type="Proteomes" id="UP000215127">
    <property type="component" value="Chromosome 3"/>
</dbReference>
<dbReference type="EMBL" id="LT853694">
    <property type="protein sequence ID" value="SMQ49312.1"/>
    <property type="molecule type" value="Genomic_DNA"/>
</dbReference>
<feature type="signal peptide" evidence="2">
    <location>
        <begin position="1"/>
        <end position="19"/>
    </location>
</feature>
<name>A0A1X7RPE1_ZYMT9</name>